<evidence type="ECO:0000313" key="8">
    <source>
        <dbReference type="Proteomes" id="UP000663873"/>
    </source>
</evidence>
<dbReference type="OrthoDB" id="9986500at2759"/>
<keyword evidence="8" id="KW-1185">Reference proteome</keyword>
<gene>
    <name evidence="5" type="ORF">HFQ381_LOCUS19957</name>
    <name evidence="2" type="ORF">LUA448_LOCUS14</name>
    <name evidence="3" type="ORF">TIS948_LOCUS29937</name>
    <name evidence="6" type="ORF">TOA249_LOCUS26971</name>
    <name evidence="4" type="ORF">UJA718_LOCUS14650</name>
</gene>
<dbReference type="Proteomes" id="UP000663851">
    <property type="component" value="Unassembled WGS sequence"/>
</dbReference>
<dbReference type="InterPro" id="IPR036034">
    <property type="entry name" value="PDZ_sf"/>
</dbReference>
<proteinExistence type="predicted"/>
<dbReference type="SUPFAM" id="SSF50156">
    <property type="entry name" value="PDZ domain-like"/>
    <property type="match status" value="1"/>
</dbReference>
<accession>A0A817PGS8</accession>
<evidence type="ECO:0000313" key="3">
    <source>
        <dbReference type="EMBL" id="CAF3426338.1"/>
    </source>
</evidence>
<dbReference type="AlphaFoldDB" id="A0A817PGS8"/>
<dbReference type="Proteomes" id="UP000663838">
    <property type="component" value="Unassembled WGS sequence"/>
</dbReference>
<dbReference type="PROSITE" id="PS50181">
    <property type="entry name" value="FBOX"/>
    <property type="match status" value="1"/>
</dbReference>
<dbReference type="Proteomes" id="UP000663833">
    <property type="component" value="Unassembled WGS sequence"/>
</dbReference>
<dbReference type="EMBL" id="CAJOBO010001660">
    <property type="protein sequence ID" value="CAF4399163.1"/>
    <property type="molecule type" value="Genomic_DNA"/>
</dbReference>
<evidence type="ECO:0000313" key="7">
    <source>
        <dbReference type="Proteomes" id="UP000663833"/>
    </source>
</evidence>
<dbReference type="EMBL" id="CAJNYD010000001">
    <property type="protein sequence ID" value="CAF3163364.1"/>
    <property type="molecule type" value="Genomic_DNA"/>
</dbReference>
<protein>
    <recommendedName>
        <fullName evidence="1">F-box domain-containing protein</fullName>
    </recommendedName>
</protein>
<evidence type="ECO:0000313" key="2">
    <source>
        <dbReference type="EMBL" id="CAF3163364.1"/>
    </source>
</evidence>
<name>A0A817PGS8_9BILA</name>
<evidence type="ECO:0000313" key="5">
    <source>
        <dbReference type="EMBL" id="CAF4399163.1"/>
    </source>
</evidence>
<evidence type="ECO:0000313" key="4">
    <source>
        <dbReference type="EMBL" id="CAF4333432.1"/>
    </source>
</evidence>
<evidence type="ECO:0000259" key="1">
    <source>
        <dbReference type="PROSITE" id="PS50181"/>
    </source>
</evidence>
<dbReference type="Proteomes" id="UP000663873">
    <property type="component" value="Unassembled WGS sequence"/>
</dbReference>
<dbReference type="EMBL" id="CAJNXB010005470">
    <property type="protein sequence ID" value="CAF3426338.1"/>
    <property type="molecule type" value="Genomic_DNA"/>
</dbReference>
<dbReference type="Gene3D" id="2.30.42.10">
    <property type="match status" value="1"/>
</dbReference>
<dbReference type="InterPro" id="IPR001810">
    <property type="entry name" value="F-box_dom"/>
</dbReference>
<dbReference type="EMBL" id="CAJOBS010003304">
    <property type="protein sequence ID" value="CAF4852071.1"/>
    <property type="molecule type" value="Genomic_DNA"/>
</dbReference>
<evidence type="ECO:0000313" key="6">
    <source>
        <dbReference type="EMBL" id="CAF4852071.1"/>
    </source>
</evidence>
<feature type="domain" description="F-box" evidence="1">
    <location>
        <begin position="378"/>
        <end position="429"/>
    </location>
</feature>
<dbReference type="Proteomes" id="UP000663825">
    <property type="component" value="Unassembled WGS sequence"/>
</dbReference>
<reference evidence="2" key="1">
    <citation type="submission" date="2021-02" db="EMBL/GenBank/DDBJ databases">
        <authorList>
            <person name="Nowell W R."/>
        </authorList>
    </citation>
    <scope>NUCLEOTIDE SEQUENCE</scope>
</reference>
<comment type="caution">
    <text evidence="2">The sequence shown here is derived from an EMBL/GenBank/DDBJ whole genome shotgun (WGS) entry which is preliminary data.</text>
</comment>
<organism evidence="2 7">
    <name type="scientific">Rotaria socialis</name>
    <dbReference type="NCBI Taxonomy" id="392032"/>
    <lineage>
        <taxon>Eukaryota</taxon>
        <taxon>Metazoa</taxon>
        <taxon>Spiralia</taxon>
        <taxon>Gnathifera</taxon>
        <taxon>Rotifera</taxon>
        <taxon>Eurotatoria</taxon>
        <taxon>Bdelloidea</taxon>
        <taxon>Philodinida</taxon>
        <taxon>Philodinidae</taxon>
        <taxon>Rotaria</taxon>
    </lineage>
</organism>
<dbReference type="EMBL" id="CAJOBP010002088">
    <property type="protein sequence ID" value="CAF4333432.1"/>
    <property type="molecule type" value="Genomic_DNA"/>
</dbReference>
<sequence length="686" mass="81272">MADCYGKFRASLKSNESKPKIGLTKQTWLDTPFIIRGKYEGIPVWYYILVSFDKIKHIKSQPIGKTLNSIEFGNIIQYRDDQQRICSMFGWGINPPKSLKTWFEQNYGVYIFVFIRFILIEMNSNLDDGTIDETINIKYEKDDIRLCTIQRLRFDELIGINQFYHKRDHFHYIRLSTGSQTSLAYRSGMRNFDRLISFNGINIEQETPEKIAERFKKECYRPIQILVCSPATYQHYKLNNINIHANLSTVQFLEPAFDLSLSNLEISTPLNISMREKFVVVQMETNNLMCTVTESSDLRQVNDIYLIENQGKFHRGQIKFKGSQDQCEHFRYHCIHQFHNENIDRILDYNKSIAKINQHTRIPSEKNILDMFCFSVEITRFEDLPNEIIFDILNYLTLEHIHCSFIDLNSRLNSLIRSSNNLTLIFDEKPDRLLMESYKFQLVHLIIDTSNECDLAQFFNLHSLIIYNRNLNHIKQIRPKTLPNLVNLLFLLKPDFKVPVELIDDIFSNRFPYIRYVNLGHIDKPFIKSWSITYSLEILFIRCDQLMIIENILEASPNLKYFQIHILNNFNNIHICSSSFKHQLKRFTLWSDDIELKLNQIDALLTYIPYVTHLYVQTTCQIPFIELAKNIIYRLHLLSQFDCFIKEILTKNERIYDLDDIHKISSLFHTIECVVENDKFRTFATE</sequence>